<evidence type="ECO:0000256" key="1">
    <source>
        <dbReference type="ARBA" id="ARBA00022729"/>
    </source>
</evidence>
<organism evidence="4 5">
    <name type="scientific">Lacticaseibacillus baoqingensis</name>
    <dbReference type="NCBI Taxonomy" id="2486013"/>
    <lineage>
        <taxon>Bacteria</taxon>
        <taxon>Bacillati</taxon>
        <taxon>Bacillota</taxon>
        <taxon>Bacilli</taxon>
        <taxon>Lactobacillales</taxon>
        <taxon>Lactobacillaceae</taxon>
        <taxon>Lacticaseibacillus</taxon>
    </lineage>
</organism>
<dbReference type="InterPro" id="IPR024418">
    <property type="entry name" value="DUF3862"/>
</dbReference>
<gene>
    <name evidence="4" type="ORF">ACFQ5J_03120</name>
</gene>
<evidence type="ECO:0000256" key="2">
    <source>
        <dbReference type="SAM" id="MobiDB-lite"/>
    </source>
</evidence>
<keyword evidence="3" id="KW-0812">Transmembrane</keyword>
<keyword evidence="5" id="KW-1185">Reference proteome</keyword>
<keyword evidence="1" id="KW-0732">Signal</keyword>
<protein>
    <submittedName>
        <fullName evidence="4">DUF3862 domain-containing protein</fullName>
    </submittedName>
</protein>
<evidence type="ECO:0000313" key="5">
    <source>
        <dbReference type="Proteomes" id="UP001597252"/>
    </source>
</evidence>
<dbReference type="Gene3D" id="3.30.1450.10">
    <property type="match status" value="2"/>
</dbReference>
<dbReference type="Pfam" id="PF12978">
    <property type="entry name" value="DUF3862"/>
    <property type="match status" value="1"/>
</dbReference>
<feature type="transmembrane region" description="Helical" evidence="3">
    <location>
        <begin position="26"/>
        <end position="45"/>
    </location>
</feature>
<dbReference type="InterPro" id="IPR037873">
    <property type="entry name" value="BamE-like"/>
</dbReference>
<name>A0ABW4E2X3_9LACO</name>
<dbReference type="RefSeq" id="WP_125752171.1">
    <property type="nucleotide sequence ID" value="NZ_JBHTON010000006.1"/>
</dbReference>
<keyword evidence="3" id="KW-0472">Membrane</keyword>
<dbReference type="EMBL" id="JBHTON010000006">
    <property type="protein sequence ID" value="MFD1484220.1"/>
    <property type="molecule type" value="Genomic_DNA"/>
</dbReference>
<reference evidence="5" key="1">
    <citation type="journal article" date="2019" name="Int. J. Syst. Evol. Microbiol.">
        <title>The Global Catalogue of Microorganisms (GCM) 10K type strain sequencing project: providing services to taxonomists for standard genome sequencing and annotation.</title>
        <authorList>
            <consortium name="The Broad Institute Genomics Platform"/>
            <consortium name="The Broad Institute Genome Sequencing Center for Infectious Disease"/>
            <person name="Wu L."/>
            <person name="Ma J."/>
        </authorList>
    </citation>
    <scope>NUCLEOTIDE SEQUENCE [LARGE SCALE GENOMIC DNA]</scope>
    <source>
        <strain evidence="5">CCM 8903</strain>
    </source>
</reference>
<proteinExistence type="predicted"/>
<keyword evidence="3" id="KW-1133">Transmembrane helix</keyword>
<feature type="compositionally biased region" description="Low complexity" evidence="2">
    <location>
        <begin position="53"/>
        <end position="69"/>
    </location>
</feature>
<sequence>MAKKKITGDDGKTYTVKVKKPIYKRIWFWLLVIIIAGTAFSSIGGSGDKDTSKTQTAKSSQSTKASASSQKDDGKITRADFDQIKLGDLMNKAANGDTLPALTQKFGKPDSTTTDTTNNVKTDIVTWTNVQGGFGANVIVSFTGDHAFSKNITGFKLNRKNKITLADFNALANGNAYADVIKKFGEPDGLNESLIAGEKTVIASYLTGVKGQLGANFTLTFTNDALSGKSQTDME</sequence>
<feature type="region of interest" description="Disordered" evidence="2">
    <location>
        <begin position="45"/>
        <end position="74"/>
    </location>
</feature>
<evidence type="ECO:0000256" key="3">
    <source>
        <dbReference type="SAM" id="Phobius"/>
    </source>
</evidence>
<accession>A0ABW4E2X3</accession>
<dbReference type="Proteomes" id="UP001597252">
    <property type="component" value="Unassembled WGS sequence"/>
</dbReference>
<comment type="caution">
    <text evidence="4">The sequence shown here is derived from an EMBL/GenBank/DDBJ whole genome shotgun (WGS) entry which is preliminary data.</text>
</comment>
<evidence type="ECO:0000313" key="4">
    <source>
        <dbReference type="EMBL" id="MFD1484220.1"/>
    </source>
</evidence>